<proteinExistence type="predicted"/>
<name>A0A7N2LBN2_QUELO</name>
<evidence type="ECO:0000313" key="1">
    <source>
        <dbReference type="EnsemblPlants" id="QL04p012302:mrna"/>
    </source>
</evidence>
<protein>
    <submittedName>
        <fullName evidence="1">Uncharacterized protein</fullName>
    </submittedName>
</protein>
<keyword evidence="2" id="KW-1185">Reference proteome</keyword>
<reference evidence="1 2" key="1">
    <citation type="journal article" date="2016" name="G3 (Bethesda)">
        <title>First Draft Assembly and Annotation of the Genome of a California Endemic Oak Quercus lobata Nee (Fagaceae).</title>
        <authorList>
            <person name="Sork V.L."/>
            <person name="Fitz-Gibbon S.T."/>
            <person name="Puiu D."/>
            <person name="Crepeau M."/>
            <person name="Gugger P.F."/>
            <person name="Sherman R."/>
            <person name="Stevens K."/>
            <person name="Langley C.H."/>
            <person name="Pellegrini M."/>
            <person name="Salzberg S.L."/>
        </authorList>
    </citation>
    <scope>NUCLEOTIDE SEQUENCE [LARGE SCALE GENOMIC DNA]</scope>
    <source>
        <strain evidence="1 2">cv. SW786</strain>
    </source>
</reference>
<organism evidence="1 2">
    <name type="scientific">Quercus lobata</name>
    <name type="common">Valley oak</name>
    <dbReference type="NCBI Taxonomy" id="97700"/>
    <lineage>
        <taxon>Eukaryota</taxon>
        <taxon>Viridiplantae</taxon>
        <taxon>Streptophyta</taxon>
        <taxon>Embryophyta</taxon>
        <taxon>Tracheophyta</taxon>
        <taxon>Spermatophyta</taxon>
        <taxon>Magnoliopsida</taxon>
        <taxon>eudicotyledons</taxon>
        <taxon>Gunneridae</taxon>
        <taxon>Pentapetalae</taxon>
        <taxon>rosids</taxon>
        <taxon>fabids</taxon>
        <taxon>Fagales</taxon>
        <taxon>Fagaceae</taxon>
        <taxon>Quercus</taxon>
    </lineage>
</organism>
<dbReference type="InParanoid" id="A0A7N2LBN2"/>
<evidence type="ECO:0000313" key="2">
    <source>
        <dbReference type="Proteomes" id="UP000594261"/>
    </source>
</evidence>
<sequence length="147" mass="16499">MDRRRKWIFGGLKIKRLASLTAPSSLNERNLGEAEEEQIKHALAVAHATIAAAEAAVTTTLVAAEIVWFTSTPQYNHQCVNEVEGSVIRVQVLQAMKALRGKGIMRQSCKMPNHNYPKALAVHCNYSVTRLHKNIWNGGRHLELCWK</sequence>
<dbReference type="AlphaFoldDB" id="A0A7N2LBN2"/>
<dbReference type="EMBL" id="LRBV02000004">
    <property type="status" value="NOT_ANNOTATED_CDS"/>
    <property type="molecule type" value="Genomic_DNA"/>
</dbReference>
<dbReference type="Proteomes" id="UP000594261">
    <property type="component" value="Chromosome 4"/>
</dbReference>
<dbReference type="EnsemblPlants" id="QL04p012302:mrna">
    <property type="protein sequence ID" value="QL04p012302:mrna"/>
    <property type="gene ID" value="QL04p012302"/>
</dbReference>
<reference evidence="1" key="2">
    <citation type="submission" date="2021-01" db="UniProtKB">
        <authorList>
            <consortium name="EnsemblPlants"/>
        </authorList>
    </citation>
    <scope>IDENTIFICATION</scope>
</reference>
<accession>A0A7N2LBN2</accession>
<dbReference type="Gramene" id="QL04p012302:mrna">
    <property type="protein sequence ID" value="QL04p012302:mrna"/>
    <property type="gene ID" value="QL04p012302"/>
</dbReference>